<dbReference type="RefSeq" id="WP_123804411.1">
    <property type="nucleotide sequence ID" value="NZ_RPFL01000008.1"/>
</dbReference>
<keyword evidence="2" id="KW-0732">Signal</keyword>
<dbReference type="PANTHER" id="PTHR48081:SF9">
    <property type="entry name" value="CARBOXYLESTERASE"/>
    <property type="match status" value="1"/>
</dbReference>
<dbReference type="OrthoDB" id="923957at2"/>
<dbReference type="InterPro" id="IPR050300">
    <property type="entry name" value="GDXG_lipolytic_enzyme"/>
</dbReference>
<accession>A0A3N4MZ51</accession>
<protein>
    <submittedName>
        <fullName evidence="4">Alpha/beta hydrolase</fullName>
    </submittedName>
</protein>
<organism evidence="4 5">
    <name type="scientific">Neisseria weixii</name>
    <dbReference type="NCBI Taxonomy" id="1853276"/>
    <lineage>
        <taxon>Bacteria</taxon>
        <taxon>Pseudomonadati</taxon>
        <taxon>Pseudomonadota</taxon>
        <taxon>Betaproteobacteria</taxon>
        <taxon>Neisseriales</taxon>
        <taxon>Neisseriaceae</taxon>
        <taxon>Neisseria</taxon>
    </lineage>
</organism>
<dbReference type="Gene3D" id="3.40.50.1820">
    <property type="entry name" value="alpha/beta hydrolase"/>
    <property type="match status" value="1"/>
</dbReference>
<dbReference type="PANTHER" id="PTHR48081">
    <property type="entry name" value="AB HYDROLASE SUPERFAMILY PROTEIN C4A8.06C"/>
    <property type="match status" value="1"/>
</dbReference>
<dbReference type="Proteomes" id="UP000272412">
    <property type="component" value="Unassembled WGS sequence"/>
</dbReference>
<dbReference type="GO" id="GO:0016787">
    <property type="term" value="F:hydrolase activity"/>
    <property type="evidence" value="ECO:0007669"/>
    <property type="project" value="UniProtKB-KW"/>
</dbReference>
<comment type="caution">
    <text evidence="4">The sequence shown here is derived from an EMBL/GenBank/DDBJ whole genome shotgun (WGS) entry which is preliminary data.</text>
</comment>
<dbReference type="InterPro" id="IPR049492">
    <property type="entry name" value="BD-FAE-like_dom"/>
</dbReference>
<sequence>MNAVNKTLLTVAVAIGLGACAAVSGKVNHDLDFSKQPYTEQSMVVNGETIRFRAYEGIVYVKNPIDAEYEVMNIYVPEQYYQNGSIDGFTAETAPIFFPNQIGGYMPAKPAKPELKSPYGSIAENAVQSPNAAAVALSKGYVVALAGARGRTSANGKAPAAIVDLKAAVRYLKANDKVMPGNAEKIISNGTSAGGALSSLLGASGNHPDYEAHLKALGAANARDDIFAVSAYCPVTDLEHADMAYEWQFNGVNDYKKMSVTMLDYNVKRELVPGTLTEAQKNLSDRLKPMYPAYINSLNLKDAKGRALTLDQHGNGSFKDFVTVFLAQSAQKQLDAGKEVEAAWLAVSNGKVTAVDFVQYAKTAGRQKTPPAFDGVDLSTGENQLFGNADTDKQHFTAFAMTNSTVKGATMAAAKDIKMMNPLNYVGDANAKMPKNWRIRVGTNDRDTSLAVSAVLAAKLQNNGAKVDYALPWGVPHSGDYDLDELFAWMKQVRNKNQCRLNLFRRH</sequence>
<keyword evidence="1 4" id="KW-0378">Hydrolase</keyword>
<dbReference type="InterPro" id="IPR048124">
    <property type="entry name" value="Tannase_B"/>
</dbReference>
<evidence type="ECO:0000256" key="2">
    <source>
        <dbReference type="SAM" id="SignalP"/>
    </source>
</evidence>
<dbReference type="PROSITE" id="PS51257">
    <property type="entry name" value="PROKAR_LIPOPROTEIN"/>
    <property type="match status" value="1"/>
</dbReference>
<name>A0A3N4MZ51_9NEIS</name>
<keyword evidence="5" id="KW-1185">Reference proteome</keyword>
<feature type="chain" id="PRO_5017934224" evidence="2">
    <location>
        <begin position="22"/>
        <end position="507"/>
    </location>
</feature>
<dbReference type="EMBL" id="RPFL01000008">
    <property type="protein sequence ID" value="RPD89264.1"/>
    <property type="molecule type" value="Genomic_DNA"/>
</dbReference>
<evidence type="ECO:0000256" key="1">
    <source>
        <dbReference type="ARBA" id="ARBA00022801"/>
    </source>
</evidence>
<reference evidence="4 5" key="1">
    <citation type="submission" date="2018-11" db="EMBL/GenBank/DDBJ databases">
        <title>Neisseria weixii sp. nov. isolated from the rectal contents of plateau pika (Ochotona cruzoniae).</title>
        <authorList>
            <person name="Zhang G."/>
        </authorList>
    </citation>
    <scope>NUCLEOTIDE SEQUENCE [LARGE SCALE GENOMIC DNA]</scope>
    <source>
        <strain evidence="4 5">10009</strain>
    </source>
</reference>
<evidence type="ECO:0000313" key="4">
    <source>
        <dbReference type="EMBL" id="RPD89264.1"/>
    </source>
</evidence>
<gene>
    <name evidence="4" type="ORF">EGK74_04255</name>
</gene>
<evidence type="ECO:0000313" key="5">
    <source>
        <dbReference type="Proteomes" id="UP000272412"/>
    </source>
</evidence>
<dbReference type="Pfam" id="PF20434">
    <property type="entry name" value="BD-FAE"/>
    <property type="match status" value="1"/>
</dbReference>
<evidence type="ECO:0000259" key="3">
    <source>
        <dbReference type="Pfam" id="PF20434"/>
    </source>
</evidence>
<feature type="signal peptide" evidence="2">
    <location>
        <begin position="1"/>
        <end position="21"/>
    </location>
</feature>
<feature type="domain" description="BD-FAE-like" evidence="3">
    <location>
        <begin position="131"/>
        <end position="252"/>
    </location>
</feature>
<dbReference type="SUPFAM" id="SSF53474">
    <property type="entry name" value="alpha/beta-Hydrolases"/>
    <property type="match status" value="1"/>
</dbReference>
<proteinExistence type="predicted"/>
<dbReference type="InterPro" id="IPR029058">
    <property type="entry name" value="AB_hydrolase_fold"/>
</dbReference>
<dbReference type="AlphaFoldDB" id="A0A3N4MZ51"/>
<dbReference type="NCBIfam" id="NF041556">
    <property type="entry name" value="tannase_B"/>
    <property type="match status" value="1"/>
</dbReference>